<dbReference type="OrthoDB" id="9769707at2"/>
<evidence type="ECO:0000256" key="7">
    <source>
        <dbReference type="SAM" id="SignalP"/>
    </source>
</evidence>
<dbReference type="PANTHER" id="PTHR12815:SF47">
    <property type="entry name" value="TRANSLOCATION AND ASSEMBLY MODULE SUBUNIT TAMA"/>
    <property type="match status" value="1"/>
</dbReference>
<dbReference type="EMBL" id="AMXE01000003">
    <property type="protein sequence ID" value="ENO90331.1"/>
    <property type="molecule type" value="Genomic_DNA"/>
</dbReference>
<keyword evidence="10" id="KW-1185">Reference proteome</keyword>
<evidence type="ECO:0000256" key="2">
    <source>
        <dbReference type="ARBA" id="ARBA00022452"/>
    </source>
</evidence>
<organism evidence="9 10">
    <name type="scientific">Thauera linaloolentis (strain DSM 12138 / JCM 21573 / CCUG 41526 / CIP 105981 / IAM 15112 / NBRC 102519 / 47Lol)</name>
    <dbReference type="NCBI Taxonomy" id="1123367"/>
    <lineage>
        <taxon>Bacteria</taxon>
        <taxon>Pseudomonadati</taxon>
        <taxon>Pseudomonadota</taxon>
        <taxon>Betaproteobacteria</taxon>
        <taxon>Rhodocyclales</taxon>
        <taxon>Zoogloeaceae</taxon>
        <taxon>Thauera</taxon>
    </lineage>
</organism>
<comment type="caution">
    <text evidence="9">The sequence shown here is derived from an EMBL/GenBank/DDBJ whole genome shotgun (WGS) entry which is preliminary data.</text>
</comment>
<dbReference type="RefSeq" id="WP_004332924.1">
    <property type="nucleotide sequence ID" value="NZ_AMXE01000003.1"/>
</dbReference>
<dbReference type="PANTHER" id="PTHR12815">
    <property type="entry name" value="SORTING AND ASSEMBLY MACHINERY SAMM50 PROTEIN FAMILY MEMBER"/>
    <property type="match status" value="1"/>
</dbReference>
<gene>
    <name evidence="9" type="ORF">C666_01615</name>
</gene>
<dbReference type="InterPro" id="IPR039910">
    <property type="entry name" value="D15-like"/>
</dbReference>
<dbReference type="Gene3D" id="3.10.20.310">
    <property type="entry name" value="membrane protein fhac"/>
    <property type="match status" value="2"/>
</dbReference>
<feature type="signal peptide" evidence="7">
    <location>
        <begin position="1"/>
        <end position="24"/>
    </location>
</feature>
<proteinExistence type="predicted"/>
<comment type="subcellular location">
    <subcellularLocation>
        <location evidence="1">Membrane</location>
    </subcellularLocation>
</comment>
<evidence type="ECO:0000259" key="8">
    <source>
        <dbReference type="PROSITE" id="PS51779"/>
    </source>
</evidence>
<dbReference type="eggNOG" id="COG0729">
    <property type="taxonomic scope" value="Bacteria"/>
</dbReference>
<dbReference type="AlphaFoldDB" id="N6Y7T9"/>
<dbReference type="Pfam" id="PF01103">
    <property type="entry name" value="Omp85"/>
    <property type="match status" value="1"/>
</dbReference>
<sequence length="587" mass="64121">MGVRKGFVSLLLGAALQAALPASAQQALDVALEAPDEVRPLLERHVRLLRSDELALPEAAPDRSAMVRRTRREVEQLLATEGYFSPVIGIDRSEAGRWLLKVEPGPRARVEQVSIAFEGEVALAREDGGQQEQGGAVYLDALRARWSLPAGAPFRQADWDAAKQALLDAIAARRYAAARIVASRAEVDPEAASVRLSITLDSGPAFYLGKLEVSGLQELPADLVQRYSRLKAGAPYDREELLAFQTGLQNTPHFASVIVDIDRDPALAAAVPVRVQVAEARPRYIGFGAGVSSNTGFRVEATYRDANLLRRGWELSTGLRLEQRRQSAYADVFLPPSGRHRDSFGALVDRSDLEGLRIESQAVGVARTTVRGDIETQLALRLQHERMRPDGAQASSQNTLTVNWTWIQRAVDDLLDPTHGHVLEFQLGGGAAVALADRDFVRVYGRAVRYQPVGERDVFILRGEAGVTLADSREGIPQDFLFRTGGAQSVRGYAYQSLGVSEGEATVGGRYLGTMSAEYVRWFRPQWGAAVFVDAGDAADTREDFDLHAGYGVGARWRSPAGPLAIDLAWGHEERKLRLHFGVAIAF</sequence>
<keyword evidence="5" id="KW-0472">Membrane</keyword>
<evidence type="ECO:0000313" key="9">
    <source>
        <dbReference type="EMBL" id="ENO90331.1"/>
    </source>
</evidence>
<name>N6Y7T9_THAL4</name>
<keyword evidence="2" id="KW-1134">Transmembrane beta strand</keyword>
<evidence type="ECO:0000313" key="10">
    <source>
        <dbReference type="Proteomes" id="UP000013232"/>
    </source>
</evidence>
<dbReference type="STRING" id="1123367.GCA_000621305_01880"/>
<feature type="chain" id="PRO_5004128063" evidence="7">
    <location>
        <begin position="25"/>
        <end position="587"/>
    </location>
</feature>
<keyword evidence="6" id="KW-0998">Cell outer membrane</keyword>
<evidence type="ECO:0000256" key="5">
    <source>
        <dbReference type="ARBA" id="ARBA00023136"/>
    </source>
</evidence>
<feature type="domain" description="POTRA" evidence="8">
    <location>
        <begin position="206"/>
        <end position="280"/>
    </location>
</feature>
<evidence type="ECO:0000256" key="6">
    <source>
        <dbReference type="ARBA" id="ARBA00023237"/>
    </source>
</evidence>
<dbReference type="Proteomes" id="UP000013232">
    <property type="component" value="Unassembled WGS sequence"/>
</dbReference>
<dbReference type="InterPro" id="IPR000184">
    <property type="entry name" value="Bac_surfAg_D15"/>
</dbReference>
<keyword evidence="4 7" id="KW-0732">Signal</keyword>
<reference evidence="9 10" key="1">
    <citation type="submission" date="2012-09" db="EMBL/GenBank/DDBJ databases">
        <title>Draft Genome Sequences of 6 Strains from Genus Thauera.</title>
        <authorList>
            <person name="Liu B."/>
            <person name="Shapleigh J.P."/>
            <person name="Frostegard A.H."/>
        </authorList>
    </citation>
    <scope>NUCLEOTIDE SEQUENCE [LARGE SCALE GENOMIC DNA]</scope>
    <source>
        <strain evidence="10">47Lol / DSM 12138</strain>
    </source>
</reference>
<evidence type="ECO:0000256" key="3">
    <source>
        <dbReference type="ARBA" id="ARBA00022692"/>
    </source>
</evidence>
<keyword evidence="3" id="KW-0812">Transmembrane</keyword>
<dbReference type="PROSITE" id="PS51779">
    <property type="entry name" value="POTRA"/>
    <property type="match status" value="1"/>
</dbReference>
<evidence type="ECO:0000256" key="1">
    <source>
        <dbReference type="ARBA" id="ARBA00004370"/>
    </source>
</evidence>
<evidence type="ECO:0000256" key="4">
    <source>
        <dbReference type="ARBA" id="ARBA00022729"/>
    </source>
</evidence>
<protein>
    <submittedName>
        <fullName evidence="9">Surface antigen (D15)</fullName>
    </submittedName>
</protein>
<dbReference type="GO" id="GO:0019867">
    <property type="term" value="C:outer membrane"/>
    <property type="evidence" value="ECO:0007669"/>
    <property type="project" value="InterPro"/>
</dbReference>
<accession>N6Y7T9</accession>
<dbReference type="InterPro" id="IPR034746">
    <property type="entry name" value="POTRA"/>
</dbReference>
<dbReference type="Gene3D" id="2.40.160.50">
    <property type="entry name" value="membrane protein fhac: a member of the omp85/tpsb transporter family"/>
    <property type="match status" value="1"/>
</dbReference>